<organism evidence="1 2">
    <name type="scientific">Stieleria marina</name>
    <dbReference type="NCBI Taxonomy" id="1930275"/>
    <lineage>
        <taxon>Bacteria</taxon>
        <taxon>Pseudomonadati</taxon>
        <taxon>Planctomycetota</taxon>
        <taxon>Planctomycetia</taxon>
        <taxon>Pirellulales</taxon>
        <taxon>Pirellulaceae</taxon>
        <taxon>Stieleria</taxon>
    </lineage>
</organism>
<gene>
    <name evidence="1" type="ORF">K239x_38910</name>
</gene>
<evidence type="ECO:0000313" key="2">
    <source>
        <dbReference type="Proteomes" id="UP000319817"/>
    </source>
</evidence>
<keyword evidence="2" id="KW-1185">Reference proteome</keyword>
<name>A0A517NXR2_9BACT</name>
<sequence length="195" mass="21516">MTNMDNTKSDQRASQTQHFFSQLEDQILRRLHVEASSDEGRAELLRSTGIQDVKLLDELGRLGIPADGVVALRLFPLALVSWAEDDTDDSERNTVMAAADQLGIAEGTTAWIVLDQWLTKRPPGLGVDAWKRYTHEIFAKMSIVAQKRLIELAEKQMTAVAKASGGSLGIGSVSKKEKAIIHQVVTAMRQQMSTK</sequence>
<protein>
    <submittedName>
        <fullName evidence="1">Uncharacterized protein</fullName>
    </submittedName>
</protein>
<dbReference type="OrthoDB" id="263799at2"/>
<dbReference type="Proteomes" id="UP000319817">
    <property type="component" value="Chromosome"/>
</dbReference>
<proteinExistence type="predicted"/>
<dbReference type="AlphaFoldDB" id="A0A517NXR2"/>
<accession>A0A517NXR2</accession>
<evidence type="ECO:0000313" key="1">
    <source>
        <dbReference type="EMBL" id="QDT11889.1"/>
    </source>
</evidence>
<dbReference type="EMBL" id="CP036526">
    <property type="protein sequence ID" value="QDT11889.1"/>
    <property type="molecule type" value="Genomic_DNA"/>
</dbReference>
<reference evidence="1 2" key="1">
    <citation type="submission" date="2019-02" db="EMBL/GenBank/DDBJ databases">
        <title>Deep-cultivation of Planctomycetes and their phenomic and genomic characterization uncovers novel biology.</title>
        <authorList>
            <person name="Wiegand S."/>
            <person name="Jogler M."/>
            <person name="Boedeker C."/>
            <person name="Pinto D."/>
            <person name="Vollmers J."/>
            <person name="Rivas-Marin E."/>
            <person name="Kohn T."/>
            <person name="Peeters S.H."/>
            <person name="Heuer A."/>
            <person name="Rast P."/>
            <person name="Oberbeckmann S."/>
            <person name="Bunk B."/>
            <person name="Jeske O."/>
            <person name="Meyerdierks A."/>
            <person name="Storesund J.E."/>
            <person name="Kallscheuer N."/>
            <person name="Luecker S."/>
            <person name="Lage O.M."/>
            <person name="Pohl T."/>
            <person name="Merkel B.J."/>
            <person name="Hornburger P."/>
            <person name="Mueller R.-W."/>
            <person name="Bruemmer F."/>
            <person name="Labrenz M."/>
            <person name="Spormann A.M."/>
            <person name="Op den Camp H."/>
            <person name="Overmann J."/>
            <person name="Amann R."/>
            <person name="Jetten M.S.M."/>
            <person name="Mascher T."/>
            <person name="Medema M.H."/>
            <person name="Devos D.P."/>
            <person name="Kaster A.-K."/>
            <person name="Ovreas L."/>
            <person name="Rohde M."/>
            <person name="Galperin M.Y."/>
            <person name="Jogler C."/>
        </authorList>
    </citation>
    <scope>NUCLEOTIDE SEQUENCE [LARGE SCALE GENOMIC DNA]</scope>
    <source>
        <strain evidence="1 2">K23_9</strain>
    </source>
</reference>